<keyword evidence="5 9" id="KW-0560">Oxidoreductase</keyword>
<dbReference type="FunFam" id="1.10.630.10:FF:000126">
    <property type="entry name" value="Predicted protein"/>
    <property type="match status" value="1"/>
</dbReference>
<dbReference type="InterPro" id="IPR001128">
    <property type="entry name" value="Cyt_P450"/>
</dbReference>
<keyword evidence="10" id="KW-1133">Transmembrane helix</keyword>
<dbReference type="SUPFAM" id="SSF48264">
    <property type="entry name" value="Cytochrome P450"/>
    <property type="match status" value="1"/>
</dbReference>
<dbReference type="Pfam" id="PF00067">
    <property type="entry name" value="p450"/>
    <property type="match status" value="1"/>
</dbReference>
<organism evidence="11 12">
    <name type="scientific">Adiantum capillus-veneris</name>
    <name type="common">Maidenhair fern</name>
    <dbReference type="NCBI Taxonomy" id="13818"/>
    <lineage>
        <taxon>Eukaryota</taxon>
        <taxon>Viridiplantae</taxon>
        <taxon>Streptophyta</taxon>
        <taxon>Embryophyta</taxon>
        <taxon>Tracheophyta</taxon>
        <taxon>Polypodiopsida</taxon>
        <taxon>Polypodiidae</taxon>
        <taxon>Polypodiales</taxon>
        <taxon>Pteridineae</taxon>
        <taxon>Pteridaceae</taxon>
        <taxon>Vittarioideae</taxon>
        <taxon>Adiantum</taxon>
    </lineage>
</organism>
<dbReference type="InterPro" id="IPR002401">
    <property type="entry name" value="Cyt_P450_E_grp-I"/>
</dbReference>
<evidence type="ECO:0000256" key="7">
    <source>
        <dbReference type="ARBA" id="ARBA00023033"/>
    </source>
</evidence>
<keyword evidence="3 8" id="KW-0349">Heme</keyword>
<dbReference type="GO" id="GO:0016705">
    <property type="term" value="F:oxidoreductase activity, acting on paired donors, with incorporation or reduction of molecular oxygen"/>
    <property type="evidence" value="ECO:0007669"/>
    <property type="project" value="InterPro"/>
</dbReference>
<dbReference type="Proteomes" id="UP000886520">
    <property type="component" value="Chromosome 16"/>
</dbReference>
<dbReference type="EMBL" id="JABFUD020000016">
    <property type="protein sequence ID" value="KAI5068189.1"/>
    <property type="molecule type" value="Genomic_DNA"/>
</dbReference>
<evidence type="ECO:0000256" key="4">
    <source>
        <dbReference type="ARBA" id="ARBA00022723"/>
    </source>
</evidence>
<dbReference type="GO" id="GO:0004497">
    <property type="term" value="F:monooxygenase activity"/>
    <property type="evidence" value="ECO:0007669"/>
    <property type="project" value="UniProtKB-KW"/>
</dbReference>
<keyword evidence="10" id="KW-0472">Membrane</keyword>
<comment type="caution">
    <text evidence="11">The sequence shown here is derived from an EMBL/GenBank/DDBJ whole genome shotgun (WGS) entry which is preliminary data.</text>
</comment>
<dbReference type="PROSITE" id="PS00086">
    <property type="entry name" value="CYTOCHROME_P450"/>
    <property type="match status" value="1"/>
</dbReference>
<dbReference type="AlphaFoldDB" id="A0A9D4UIN4"/>
<dbReference type="GO" id="GO:0020037">
    <property type="term" value="F:heme binding"/>
    <property type="evidence" value="ECO:0007669"/>
    <property type="project" value="InterPro"/>
</dbReference>
<comment type="cofactor">
    <cofactor evidence="1 8">
        <name>heme</name>
        <dbReference type="ChEBI" id="CHEBI:30413"/>
    </cofactor>
</comment>
<protein>
    <recommendedName>
        <fullName evidence="13">Cytochrome P450</fullName>
    </recommendedName>
</protein>
<dbReference type="CDD" id="cd20618">
    <property type="entry name" value="CYP71_clan"/>
    <property type="match status" value="1"/>
</dbReference>
<gene>
    <name evidence="11" type="ORF">GOP47_0016534</name>
</gene>
<dbReference type="PRINTS" id="PR00463">
    <property type="entry name" value="EP450I"/>
</dbReference>
<name>A0A9D4UIN4_ADICA</name>
<evidence type="ECO:0000256" key="1">
    <source>
        <dbReference type="ARBA" id="ARBA00001971"/>
    </source>
</evidence>
<evidence type="ECO:0000256" key="5">
    <source>
        <dbReference type="ARBA" id="ARBA00023002"/>
    </source>
</evidence>
<dbReference type="Gene3D" id="1.10.630.10">
    <property type="entry name" value="Cytochrome P450"/>
    <property type="match status" value="1"/>
</dbReference>
<keyword evidence="4 8" id="KW-0479">Metal-binding</keyword>
<feature type="transmembrane region" description="Helical" evidence="10">
    <location>
        <begin position="12"/>
        <end position="31"/>
    </location>
</feature>
<keyword evidence="10" id="KW-0812">Transmembrane</keyword>
<keyword evidence="12" id="KW-1185">Reference proteome</keyword>
<comment type="similarity">
    <text evidence="2 9">Belongs to the cytochrome P450 family.</text>
</comment>
<evidence type="ECO:0000256" key="8">
    <source>
        <dbReference type="PIRSR" id="PIRSR602401-1"/>
    </source>
</evidence>
<dbReference type="InterPro" id="IPR017972">
    <property type="entry name" value="Cyt_P450_CS"/>
</dbReference>
<dbReference type="GO" id="GO:0005506">
    <property type="term" value="F:iron ion binding"/>
    <property type="evidence" value="ECO:0007669"/>
    <property type="project" value="InterPro"/>
</dbReference>
<evidence type="ECO:0000256" key="9">
    <source>
        <dbReference type="RuleBase" id="RU000461"/>
    </source>
</evidence>
<dbReference type="PRINTS" id="PR00385">
    <property type="entry name" value="P450"/>
</dbReference>
<keyword evidence="7 9" id="KW-0503">Monooxygenase</keyword>
<evidence type="ECO:0000313" key="11">
    <source>
        <dbReference type="EMBL" id="KAI5068189.1"/>
    </source>
</evidence>
<accession>A0A9D4UIN4</accession>
<reference evidence="11" key="1">
    <citation type="submission" date="2021-01" db="EMBL/GenBank/DDBJ databases">
        <title>Adiantum capillus-veneris genome.</title>
        <authorList>
            <person name="Fang Y."/>
            <person name="Liao Q."/>
        </authorList>
    </citation>
    <scope>NUCLEOTIDE SEQUENCE</scope>
    <source>
        <strain evidence="11">H3</strain>
        <tissue evidence="11">Leaf</tissue>
    </source>
</reference>
<proteinExistence type="inferred from homology"/>
<evidence type="ECO:0000256" key="3">
    <source>
        <dbReference type="ARBA" id="ARBA00022617"/>
    </source>
</evidence>
<dbReference type="InterPro" id="IPR036396">
    <property type="entry name" value="Cyt_P450_sf"/>
</dbReference>
<evidence type="ECO:0000313" key="12">
    <source>
        <dbReference type="Proteomes" id="UP000886520"/>
    </source>
</evidence>
<keyword evidence="6 8" id="KW-0408">Iron</keyword>
<evidence type="ECO:0000256" key="6">
    <source>
        <dbReference type="ARBA" id="ARBA00023004"/>
    </source>
</evidence>
<dbReference type="OrthoDB" id="2789670at2759"/>
<dbReference type="PANTHER" id="PTHR24281">
    <property type="entry name" value="STEROID 21-HYDROXYLASE-RELATED"/>
    <property type="match status" value="1"/>
</dbReference>
<evidence type="ECO:0000256" key="10">
    <source>
        <dbReference type="SAM" id="Phobius"/>
    </source>
</evidence>
<sequence>MEVVLRPPGGGGLGVAAAVLTVMLVAVVWMISEAISRRRGRLPPGPVGLPVIGNFLELVGGKGLPHRAMAKLSRKHGPIIFLKLGKVPLVVVSDRKLARACLTGNNDKIFAGRPQMEAVRRLAFGDCPGIAMTPYGDAWRHTRKLCSLQIFTTRRVSEFEPTRRSQIMALIRRIKEQGEEPVNLTQAIGSLTEAMTSALLLGKPLAEIGSEAGINMQTLVQRMTELFQVPIIGEFIPALGFLDRSIKSKLDQVHAGFEKVFSQLILERQQRPPDSPQVILDVLLDNLDADWAKSIMMELIAAGIDSSATTLDWVMAELVANPEMMKRLQAELDEVAEGEDRLIEEAELDRLLYMKAVLKETMRLHPAVPLLVPHMSMEACNVGGYKIPKGSRLLINAWAIGRDPHCWPDQPERFLPERFLTAEGSLIDFRGQHFELLPFGSGRRICPGLPLALPLIHSTLANLVHTFDWCLPPGHSVDLSERFSTVAGRASPLFAIPRLRHPICIPGTL</sequence>
<evidence type="ECO:0000256" key="2">
    <source>
        <dbReference type="ARBA" id="ARBA00010617"/>
    </source>
</evidence>
<evidence type="ECO:0008006" key="13">
    <source>
        <dbReference type="Google" id="ProtNLM"/>
    </source>
</evidence>
<feature type="binding site" description="axial binding residue" evidence="8">
    <location>
        <position position="446"/>
    </location>
    <ligand>
        <name>heme</name>
        <dbReference type="ChEBI" id="CHEBI:30413"/>
    </ligand>
    <ligandPart>
        <name>Fe</name>
        <dbReference type="ChEBI" id="CHEBI:18248"/>
    </ligandPart>
</feature>